<dbReference type="Proteomes" id="UP000627573">
    <property type="component" value="Unassembled WGS sequence"/>
</dbReference>
<sequence length="99" mass="10568">MSEIDRIMELAKHRTGLLQDAVDGVGALRAVVSSEGGIVTATVDGLGALVDLRITDAITTMNSRTVAALTVATIHQAVRQSNDERERLVSELRVALKQT</sequence>
<dbReference type="Gene3D" id="3.30.1310.10">
    <property type="entry name" value="Nucleoid-associated protein YbaB-like domain"/>
    <property type="match status" value="1"/>
</dbReference>
<dbReference type="SUPFAM" id="SSF82607">
    <property type="entry name" value="YbaB-like"/>
    <property type="match status" value="1"/>
</dbReference>
<dbReference type="RefSeq" id="WP_021332523.1">
    <property type="nucleotide sequence ID" value="NZ_CP070870.1"/>
</dbReference>
<dbReference type="GO" id="GO:0003677">
    <property type="term" value="F:DNA binding"/>
    <property type="evidence" value="ECO:0007669"/>
    <property type="project" value="InterPro"/>
</dbReference>
<proteinExistence type="predicted"/>
<dbReference type="AlphaFoldDB" id="A0A0C3ABQ3"/>
<evidence type="ECO:0000313" key="1">
    <source>
        <dbReference type="EMBL" id="MBH5146582.1"/>
    </source>
</evidence>
<accession>A0A0C3ABQ3</accession>
<protein>
    <submittedName>
        <fullName evidence="1">YbaB/EbfC family nucleoid-associated protein</fullName>
    </submittedName>
</protein>
<reference evidence="1 2" key="1">
    <citation type="submission" date="2020-12" db="EMBL/GenBank/DDBJ databases">
        <title>Draft genome sequence of furan degrading bacterial strain FUR100.</title>
        <authorList>
            <person name="Woiski C."/>
        </authorList>
    </citation>
    <scope>NUCLEOTIDE SEQUENCE [LARGE SCALE GENOMIC DNA]</scope>
    <source>
        <strain evidence="1 2">FUR100</strain>
    </source>
</reference>
<evidence type="ECO:0000313" key="2">
    <source>
        <dbReference type="Proteomes" id="UP000627573"/>
    </source>
</evidence>
<dbReference type="Pfam" id="PF02575">
    <property type="entry name" value="YbaB_DNA_bd"/>
    <property type="match status" value="1"/>
</dbReference>
<dbReference type="EMBL" id="JAECSB010000092">
    <property type="protein sequence ID" value="MBH5146582.1"/>
    <property type="molecule type" value="Genomic_DNA"/>
</dbReference>
<dbReference type="InterPro" id="IPR036894">
    <property type="entry name" value="YbaB-like_sf"/>
</dbReference>
<organism evidence="1 2">
    <name type="scientific">Rhodococcus erythropolis</name>
    <name type="common">Arthrobacter picolinophilus</name>
    <dbReference type="NCBI Taxonomy" id="1833"/>
    <lineage>
        <taxon>Bacteria</taxon>
        <taxon>Bacillati</taxon>
        <taxon>Actinomycetota</taxon>
        <taxon>Actinomycetes</taxon>
        <taxon>Mycobacteriales</taxon>
        <taxon>Nocardiaceae</taxon>
        <taxon>Rhodococcus</taxon>
        <taxon>Rhodococcus erythropolis group</taxon>
    </lineage>
</organism>
<gene>
    <name evidence="1" type="ORF">I3517_28650</name>
</gene>
<dbReference type="InterPro" id="IPR004401">
    <property type="entry name" value="YbaB/EbfC"/>
</dbReference>
<comment type="caution">
    <text evidence="1">The sequence shown here is derived from an EMBL/GenBank/DDBJ whole genome shotgun (WGS) entry which is preliminary data.</text>
</comment>
<keyword evidence="2" id="KW-1185">Reference proteome</keyword>
<name>A0A0C3ABQ3_RHOER</name>